<name>A0AAD7GQ41_MYCRO</name>
<sequence>MSDSHNPRPNRLFSPEHQAHFPEFYAVREDVEAGRLGGGMKSSGVTIAIGSENAATYYAPATSRTGLIRRRSVAWVPDLEKRIVQKFTSEPLASDPKNHCIRLLEILSVADAELMRLRLLFNWNYPRFATIGKVVDFLTQFSKFVPTWATRTGEITNLLDRACISCTAIMFGTARTRKPMKYYWIDFDVSAEHDPAEGPPLSEERPGVPLQRQNHDERRTGQKAQHGRRCQEIKADLSHWKLGSRFVRMEERDWIGIFRSTAHWVRQACLVLEQRPAIPSPKPSAFLCKV</sequence>
<protein>
    <submittedName>
        <fullName evidence="2">Uncharacterized protein</fullName>
    </submittedName>
</protein>
<reference evidence="2" key="1">
    <citation type="submission" date="2023-03" db="EMBL/GenBank/DDBJ databases">
        <title>Massive genome expansion in bonnet fungi (Mycena s.s.) driven by repeated elements and novel gene families across ecological guilds.</title>
        <authorList>
            <consortium name="Lawrence Berkeley National Laboratory"/>
            <person name="Harder C.B."/>
            <person name="Miyauchi S."/>
            <person name="Viragh M."/>
            <person name="Kuo A."/>
            <person name="Thoen E."/>
            <person name="Andreopoulos B."/>
            <person name="Lu D."/>
            <person name="Skrede I."/>
            <person name="Drula E."/>
            <person name="Henrissat B."/>
            <person name="Morin E."/>
            <person name="Kohler A."/>
            <person name="Barry K."/>
            <person name="LaButti K."/>
            <person name="Morin E."/>
            <person name="Salamov A."/>
            <person name="Lipzen A."/>
            <person name="Mereny Z."/>
            <person name="Hegedus B."/>
            <person name="Baldrian P."/>
            <person name="Stursova M."/>
            <person name="Weitz H."/>
            <person name="Taylor A."/>
            <person name="Grigoriev I.V."/>
            <person name="Nagy L.G."/>
            <person name="Martin F."/>
            <person name="Kauserud H."/>
        </authorList>
    </citation>
    <scope>NUCLEOTIDE SEQUENCE</scope>
    <source>
        <strain evidence="2">CBHHK067</strain>
    </source>
</reference>
<organism evidence="2 3">
    <name type="scientific">Mycena rosella</name>
    <name type="common">Pink bonnet</name>
    <name type="synonym">Agaricus rosellus</name>
    <dbReference type="NCBI Taxonomy" id="1033263"/>
    <lineage>
        <taxon>Eukaryota</taxon>
        <taxon>Fungi</taxon>
        <taxon>Dikarya</taxon>
        <taxon>Basidiomycota</taxon>
        <taxon>Agaricomycotina</taxon>
        <taxon>Agaricomycetes</taxon>
        <taxon>Agaricomycetidae</taxon>
        <taxon>Agaricales</taxon>
        <taxon>Marasmiineae</taxon>
        <taxon>Mycenaceae</taxon>
        <taxon>Mycena</taxon>
    </lineage>
</organism>
<evidence type="ECO:0000313" key="3">
    <source>
        <dbReference type="Proteomes" id="UP001221757"/>
    </source>
</evidence>
<feature type="region of interest" description="Disordered" evidence="1">
    <location>
        <begin position="194"/>
        <end position="228"/>
    </location>
</feature>
<evidence type="ECO:0000256" key="1">
    <source>
        <dbReference type="SAM" id="MobiDB-lite"/>
    </source>
</evidence>
<proteinExistence type="predicted"/>
<comment type="caution">
    <text evidence="2">The sequence shown here is derived from an EMBL/GenBank/DDBJ whole genome shotgun (WGS) entry which is preliminary data.</text>
</comment>
<evidence type="ECO:0000313" key="2">
    <source>
        <dbReference type="EMBL" id="KAJ7700502.1"/>
    </source>
</evidence>
<keyword evidence="3" id="KW-1185">Reference proteome</keyword>
<accession>A0AAD7GQ41</accession>
<dbReference type="Proteomes" id="UP001221757">
    <property type="component" value="Unassembled WGS sequence"/>
</dbReference>
<gene>
    <name evidence="2" type="ORF">B0H17DRAFT_1128910</name>
</gene>
<dbReference type="AlphaFoldDB" id="A0AAD7GQ41"/>
<feature type="compositionally biased region" description="Basic and acidic residues" evidence="1">
    <location>
        <begin position="194"/>
        <end position="206"/>
    </location>
</feature>
<dbReference type="EMBL" id="JARKIE010000020">
    <property type="protein sequence ID" value="KAJ7700502.1"/>
    <property type="molecule type" value="Genomic_DNA"/>
</dbReference>